<evidence type="ECO:0000313" key="1">
    <source>
        <dbReference type="EMBL" id="KAG0314733.1"/>
    </source>
</evidence>
<comment type="caution">
    <text evidence="1">The sequence shown here is derived from an EMBL/GenBank/DDBJ whole genome shotgun (WGS) entry which is preliminary data.</text>
</comment>
<gene>
    <name evidence="1" type="ORF">BGZ99_007876</name>
</gene>
<keyword evidence="2" id="KW-1185">Reference proteome</keyword>
<evidence type="ECO:0000313" key="2">
    <source>
        <dbReference type="Proteomes" id="UP000738325"/>
    </source>
</evidence>
<reference evidence="1" key="1">
    <citation type="journal article" date="2020" name="Fungal Divers.">
        <title>Resolving the Mortierellaceae phylogeny through synthesis of multi-gene phylogenetics and phylogenomics.</title>
        <authorList>
            <person name="Vandepol N."/>
            <person name="Liber J."/>
            <person name="Desiro A."/>
            <person name="Na H."/>
            <person name="Kennedy M."/>
            <person name="Barry K."/>
            <person name="Grigoriev I.V."/>
            <person name="Miller A.N."/>
            <person name="O'Donnell K."/>
            <person name="Stajich J.E."/>
            <person name="Bonito G."/>
        </authorList>
    </citation>
    <scope>NUCLEOTIDE SEQUENCE</scope>
    <source>
        <strain evidence="1">REB-010B</strain>
    </source>
</reference>
<feature type="non-terminal residue" evidence="1">
    <location>
        <position position="1"/>
    </location>
</feature>
<dbReference type="AlphaFoldDB" id="A0A9P6UQ54"/>
<dbReference type="EMBL" id="JAAAIP010000588">
    <property type="protein sequence ID" value="KAG0314733.1"/>
    <property type="molecule type" value="Genomic_DNA"/>
</dbReference>
<dbReference type="Proteomes" id="UP000738325">
    <property type="component" value="Unassembled WGS sequence"/>
</dbReference>
<organism evidence="1 2">
    <name type="scientific">Dissophora globulifera</name>
    <dbReference type="NCBI Taxonomy" id="979702"/>
    <lineage>
        <taxon>Eukaryota</taxon>
        <taxon>Fungi</taxon>
        <taxon>Fungi incertae sedis</taxon>
        <taxon>Mucoromycota</taxon>
        <taxon>Mortierellomycotina</taxon>
        <taxon>Mortierellomycetes</taxon>
        <taxon>Mortierellales</taxon>
        <taxon>Mortierellaceae</taxon>
        <taxon>Dissophora</taxon>
    </lineage>
</organism>
<name>A0A9P6UQ54_9FUNG</name>
<accession>A0A9P6UQ54</accession>
<sequence>SGATATSTAGYDASTSATNQAAIDGVVKFEEETERIRSASSSEAWPARAATDATAVLTITPSAGVPPAARYPDLKALLAHRRGRKISVLPRRILELKVKVQPQLLP</sequence>
<proteinExistence type="predicted"/>
<protein>
    <submittedName>
        <fullName evidence="1">Uncharacterized protein</fullName>
    </submittedName>
</protein>